<evidence type="ECO:0000313" key="2">
    <source>
        <dbReference type="Proteomes" id="UP000240673"/>
    </source>
</evidence>
<dbReference type="GeneID" id="64471862"/>
<accession>A0A2P1JTU3</accession>
<dbReference type="EMBL" id="MH001460">
    <property type="protein sequence ID" value="AVO22542.1"/>
    <property type="molecule type" value="Genomic_DNA"/>
</dbReference>
<dbReference type="Proteomes" id="UP000240673">
    <property type="component" value="Segment"/>
</dbReference>
<gene>
    <name evidence="1" type="primary">59</name>
    <name evidence="1" type="ORF">PBI_PAEDORE_59</name>
</gene>
<dbReference type="RefSeq" id="YP_010055925.1">
    <property type="nucleotide sequence ID" value="NC_054671.1"/>
</dbReference>
<name>A0A2P1JTU3_9CAUD</name>
<sequence>MNHNDWKSCTCGQKRDFMTRQNAEKALGRAQTKRTRRAGESRRGLRIEHRTYQCSEGGWHLTAESRAKYEGWVAA</sequence>
<reference evidence="1 2" key="1">
    <citation type="submission" date="2018-02" db="EMBL/GenBank/DDBJ databases">
        <authorList>
            <person name="Zack K.M."/>
            <person name="Dedrick R.M."/>
            <person name="Ward M."/>
            <person name="Garlena R.A."/>
            <person name="Russell D.A."/>
            <person name="Pope W.H."/>
            <person name="Jacobs-Sera D."/>
            <person name="Hatfull G.F."/>
        </authorList>
    </citation>
    <scope>NUCLEOTIDE SEQUENCE [LARGE SCALE GENOMIC DNA]</scope>
</reference>
<keyword evidence="2" id="KW-1185">Reference proteome</keyword>
<proteinExistence type="predicted"/>
<evidence type="ECO:0000313" key="1">
    <source>
        <dbReference type="EMBL" id="AVO22542.1"/>
    </source>
</evidence>
<organism evidence="1 2">
    <name type="scientific">Streptomyces phage Paedore</name>
    <dbReference type="NCBI Taxonomy" id="2108134"/>
    <lineage>
        <taxon>Viruses</taxon>
        <taxon>Duplodnaviria</taxon>
        <taxon>Heunggongvirae</taxon>
        <taxon>Uroviricota</taxon>
        <taxon>Caudoviricetes</taxon>
        <taxon>Arquatrovirinae</taxon>
        <taxon>Arequatrovirus</taxon>
        <taxon>Arequatrovirus paedore</taxon>
    </lineage>
</organism>
<dbReference type="KEGG" id="vg:64471862"/>
<protein>
    <submittedName>
        <fullName evidence="1">Uncharacterized protein</fullName>
    </submittedName>
</protein>